<organism evidence="2 3">
    <name type="scientific">Knipowitschia caucasica</name>
    <name type="common">Caucasian dwarf goby</name>
    <name type="synonym">Pomatoschistus caucasicus</name>
    <dbReference type="NCBI Taxonomy" id="637954"/>
    <lineage>
        <taxon>Eukaryota</taxon>
        <taxon>Metazoa</taxon>
        <taxon>Chordata</taxon>
        <taxon>Craniata</taxon>
        <taxon>Vertebrata</taxon>
        <taxon>Euteleostomi</taxon>
        <taxon>Actinopterygii</taxon>
        <taxon>Neopterygii</taxon>
        <taxon>Teleostei</taxon>
        <taxon>Neoteleostei</taxon>
        <taxon>Acanthomorphata</taxon>
        <taxon>Gobiaria</taxon>
        <taxon>Gobiiformes</taxon>
        <taxon>Gobioidei</taxon>
        <taxon>Gobiidae</taxon>
        <taxon>Gobiinae</taxon>
        <taxon>Knipowitschia</taxon>
    </lineage>
</organism>
<protein>
    <submittedName>
        <fullName evidence="2">Uncharacterized protein</fullName>
    </submittedName>
</protein>
<dbReference type="EMBL" id="OZ035833">
    <property type="protein sequence ID" value="CAL1573276.1"/>
    <property type="molecule type" value="Genomic_DNA"/>
</dbReference>
<dbReference type="Proteomes" id="UP001497482">
    <property type="component" value="Chromosome 11"/>
</dbReference>
<feature type="signal peptide" evidence="1">
    <location>
        <begin position="1"/>
        <end position="27"/>
    </location>
</feature>
<keyword evidence="1" id="KW-0732">Signal</keyword>
<gene>
    <name evidence="2" type="ORF">KC01_LOCUS5212</name>
</gene>
<reference evidence="2 3" key="1">
    <citation type="submission" date="2024-04" db="EMBL/GenBank/DDBJ databases">
        <authorList>
            <person name="Waldvogel A.-M."/>
            <person name="Schoenle A."/>
        </authorList>
    </citation>
    <scope>NUCLEOTIDE SEQUENCE [LARGE SCALE GENOMIC DNA]</scope>
</reference>
<proteinExistence type="predicted"/>
<sequence>MTTLLSACCLPLLLPLMLPLLLLSCEAKINSTRSSKDIYTFTKILDSLLDGYDNRLRPGLGDDLTKPEEHISVENIQHKAMDQGGLKRNGNRDDSLTFLEPEVGVGRESVGDTADSLLHANMHLPNNSPAPLQMVQSTVASNGQVAPKSQGNMRNIFESPDICFNMGDNLSVVNHGSSGLDRSSTNIINTSDVSVLRDLPIPDLFGSHIKQEQDFSLPKDLEDFNTHPGSCDLDSDVRLLEDSEIWQDLDLPGTLPEINHFELDSEVAHLDNILQDSSVGEPLQGMLKEAKSLVSNGGHYSAMNGIDPYHGSMHHQPSTLLSSVMIKEEKDDDFIHIQTPGVVKQEKQDNASYCASQCLQSSPLHGNTMASIGYQYRPATSPSVNLPDQKPFAMYPTLPPVEEGWARGRYGDGSAMQRSTNGLASPSTLAPYPLNFSR</sequence>
<accession>A0AAV2J9Z1</accession>
<evidence type="ECO:0000313" key="3">
    <source>
        <dbReference type="Proteomes" id="UP001497482"/>
    </source>
</evidence>
<evidence type="ECO:0000313" key="2">
    <source>
        <dbReference type="EMBL" id="CAL1573276.1"/>
    </source>
</evidence>
<keyword evidence="3" id="KW-1185">Reference proteome</keyword>
<evidence type="ECO:0000256" key="1">
    <source>
        <dbReference type="SAM" id="SignalP"/>
    </source>
</evidence>
<name>A0AAV2J9Z1_KNICA</name>
<feature type="chain" id="PRO_5043763436" evidence="1">
    <location>
        <begin position="28"/>
        <end position="438"/>
    </location>
</feature>
<dbReference type="AlphaFoldDB" id="A0AAV2J9Z1"/>